<feature type="domain" description="Beta-lactamase-related" evidence="1">
    <location>
        <begin position="80"/>
        <end position="362"/>
    </location>
</feature>
<sequence>MNLVSSVPESPYILRYLAYAIATKAKQSVFDFQYFPFRVLKSDSEEAELERNLIPSTGSLPVSQSSTNQTVDNLVRTSDTLSFLVLKDGKLVYEYYADGINGKTPMLCYSITKSLFSSYLSLLAANGVISFNDLLGQYHCQLPDFVANRTFQSLMNMESGIRYTHGKGPFTDMVKFWLSTDIRRSLKEISPSVDGSGFFYYNDIHLHLLNRMVDSRISDLFVDINHNFWQRLKPTSNALFCIDSHQKKYLKMDGGMVVAPYDLAKFGLLYANNGLIYNSQVLSEDWCRSLKTSDGVRTDSDFWDLYRQMNHSWYPILKQGRTYYKNFWWGLKQDNAPNDIYAMGILGQFVYVSTKNNVVIVRQGNSWGVNGWWPYMLEEIASKIEDI</sequence>
<organism evidence="2 3">
    <name type="scientific">Acetobacteroides hydrogenigenes</name>
    <dbReference type="NCBI Taxonomy" id="979970"/>
    <lineage>
        <taxon>Bacteria</taxon>
        <taxon>Pseudomonadati</taxon>
        <taxon>Bacteroidota</taxon>
        <taxon>Bacteroidia</taxon>
        <taxon>Bacteroidales</taxon>
        <taxon>Rikenellaceae</taxon>
        <taxon>Acetobacteroides</taxon>
    </lineage>
</organism>
<proteinExistence type="predicted"/>
<keyword evidence="3" id="KW-1185">Reference proteome</keyword>
<reference evidence="2 3" key="1">
    <citation type="submission" date="2019-03" db="EMBL/GenBank/DDBJ databases">
        <title>Genomic Encyclopedia of Archaeal and Bacterial Type Strains, Phase II (KMG-II): from individual species to whole genera.</title>
        <authorList>
            <person name="Goeker M."/>
        </authorList>
    </citation>
    <scope>NUCLEOTIDE SEQUENCE [LARGE SCALE GENOMIC DNA]</scope>
    <source>
        <strain evidence="2 3">RL-C</strain>
    </source>
</reference>
<comment type="caution">
    <text evidence="2">The sequence shown here is derived from an EMBL/GenBank/DDBJ whole genome shotgun (WGS) entry which is preliminary data.</text>
</comment>
<dbReference type="OrthoDB" id="1185352at2"/>
<dbReference type="Proteomes" id="UP000294830">
    <property type="component" value="Unassembled WGS sequence"/>
</dbReference>
<dbReference type="EMBL" id="SLWB01000012">
    <property type="protein sequence ID" value="TCN64731.1"/>
    <property type="molecule type" value="Genomic_DNA"/>
</dbReference>
<dbReference type="Pfam" id="PF00144">
    <property type="entry name" value="Beta-lactamase"/>
    <property type="match status" value="1"/>
</dbReference>
<accession>A0A4R2E9E6</accession>
<dbReference type="InterPro" id="IPR001466">
    <property type="entry name" value="Beta-lactam-related"/>
</dbReference>
<dbReference type="PANTHER" id="PTHR43283:SF7">
    <property type="entry name" value="BETA-LACTAMASE-RELATED DOMAIN-CONTAINING PROTEIN"/>
    <property type="match status" value="1"/>
</dbReference>
<dbReference type="InterPro" id="IPR050789">
    <property type="entry name" value="Diverse_Enzym_Activities"/>
</dbReference>
<gene>
    <name evidence="2" type="ORF">CLV25_11258</name>
</gene>
<protein>
    <submittedName>
        <fullName evidence="2">CubicO group peptidase (Beta-lactamase class C family)</fullName>
    </submittedName>
</protein>
<dbReference type="InterPro" id="IPR012338">
    <property type="entry name" value="Beta-lactam/transpept-like"/>
</dbReference>
<dbReference type="AlphaFoldDB" id="A0A4R2E9E6"/>
<evidence type="ECO:0000259" key="1">
    <source>
        <dbReference type="Pfam" id="PF00144"/>
    </source>
</evidence>
<dbReference type="RefSeq" id="WP_131839872.1">
    <property type="nucleotide sequence ID" value="NZ_SLWB01000012.1"/>
</dbReference>
<dbReference type="PANTHER" id="PTHR43283">
    <property type="entry name" value="BETA-LACTAMASE-RELATED"/>
    <property type="match status" value="1"/>
</dbReference>
<dbReference type="SUPFAM" id="SSF56601">
    <property type="entry name" value="beta-lactamase/transpeptidase-like"/>
    <property type="match status" value="1"/>
</dbReference>
<evidence type="ECO:0000313" key="3">
    <source>
        <dbReference type="Proteomes" id="UP000294830"/>
    </source>
</evidence>
<evidence type="ECO:0000313" key="2">
    <source>
        <dbReference type="EMBL" id="TCN64731.1"/>
    </source>
</evidence>
<name>A0A4R2E9E6_9BACT</name>
<dbReference type="Gene3D" id="3.40.710.10">
    <property type="entry name" value="DD-peptidase/beta-lactamase superfamily"/>
    <property type="match status" value="1"/>
</dbReference>